<dbReference type="GO" id="GO:0031176">
    <property type="term" value="F:endo-1,4-beta-xylanase activity"/>
    <property type="evidence" value="ECO:0007669"/>
    <property type="project" value="UniProtKB-EC"/>
</dbReference>
<dbReference type="InterPro" id="IPR031158">
    <property type="entry name" value="GH10_AS"/>
</dbReference>
<keyword evidence="8" id="KW-0326">Glycosidase</keyword>
<dbReference type="InterPro" id="IPR044846">
    <property type="entry name" value="GH10"/>
</dbReference>
<dbReference type="PROSITE" id="PS51760">
    <property type="entry name" value="GH10_2"/>
    <property type="match status" value="1"/>
</dbReference>
<dbReference type="EMBL" id="BCSY01000039">
    <property type="protein sequence ID" value="GAS95575.1"/>
    <property type="molecule type" value="Genomic_DNA"/>
</dbReference>
<dbReference type="RefSeq" id="WP_242412577.1">
    <property type="nucleotide sequence ID" value="NZ_BCSY01000039.1"/>
</dbReference>
<evidence type="ECO:0000256" key="1">
    <source>
        <dbReference type="ARBA" id="ARBA00000681"/>
    </source>
</evidence>
<keyword evidence="9" id="KW-0624">Polysaccharide degradation</keyword>
<evidence type="ECO:0000256" key="9">
    <source>
        <dbReference type="ARBA" id="ARBA00023326"/>
    </source>
</evidence>
<comment type="caution">
    <text evidence="12">The sequence shown here is derived from an EMBL/GenBank/DDBJ whole genome shotgun (WGS) entry which is preliminary data.</text>
</comment>
<feature type="domain" description="GH10" evidence="11">
    <location>
        <begin position="3"/>
        <end position="343"/>
    </location>
</feature>
<dbReference type="EC" id="3.2.1.8" evidence="3"/>
<evidence type="ECO:0000256" key="4">
    <source>
        <dbReference type="ARBA" id="ARBA00022651"/>
    </source>
</evidence>
<dbReference type="PANTHER" id="PTHR31490">
    <property type="entry name" value="GLYCOSYL HYDROLASE"/>
    <property type="match status" value="1"/>
</dbReference>
<dbReference type="InterPro" id="IPR001000">
    <property type="entry name" value="GH10_dom"/>
</dbReference>
<evidence type="ECO:0000256" key="10">
    <source>
        <dbReference type="PROSITE-ProRule" id="PRU10061"/>
    </source>
</evidence>
<organism evidence="12 13">
    <name type="scientific">Mycolicibacterium canariasense</name>
    <name type="common">Mycobacterium canariasense</name>
    <dbReference type="NCBI Taxonomy" id="228230"/>
    <lineage>
        <taxon>Bacteria</taxon>
        <taxon>Bacillati</taxon>
        <taxon>Actinomycetota</taxon>
        <taxon>Actinomycetes</taxon>
        <taxon>Mycobacteriales</taxon>
        <taxon>Mycobacteriaceae</taxon>
        <taxon>Mycolicibacterium</taxon>
    </lineage>
</organism>
<evidence type="ECO:0000259" key="11">
    <source>
        <dbReference type="PROSITE" id="PS51760"/>
    </source>
</evidence>
<evidence type="ECO:0000313" key="13">
    <source>
        <dbReference type="Proteomes" id="UP000069443"/>
    </source>
</evidence>
<evidence type="ECO:0000256" key="7">
    <source>
        <dbReference type="ARBA" id="ARBA00023277"/>
    </source>
</evidence>
<keyword evidence="6 12" id="KW-0378">Hydrolase</keyword>
<keyword evidence="4" id="KW-0858">Xylan degradation</keyword>
<dbReference type="STRING" id="228230.RMCC_2541"/>
<dbReference type="Gene3D" id="3.20.20.80">
    <property type="entry name" value="Glycosidases"/>
    <property type="match status" value="1"/>
</dbReference>
<feature type="active site" description="Nucleophile" evidence="10">
    <location>
        <position position="259"/>
    </location>
</feature>
<dbReference type="SUPFAM" id="SSF51445">
    <property type="entry name" value="(Trans)glycosidases"/>
    <property type="match status" value="1"/>
</dbReference>
<reference evidence="13" key="1">
    <citation type="journal article" date="2016" name="Genome Announc.">
        <title>Draft Genome Sequences of Five Rapidly Growing Mycobacterium Species, M. thermoresistibile, M. fortuitum subsp. acetamidolyticum, M. canariasense, M. brisbanense, and M. novocastrense.</title>
        <authorList>
            <person name="Katahira K."/>
            <person name="Ogura Y."/>
            <person name="Gotoh Y."/>
            <person name="Hayashi T."/>
        </authorList>
    </citation>
    <scope>NUCLEOTIDE SEQUENCE [LARGE SCALE GENOMIC DNA]</scope>
    <source>
        <strain evidence="13">JCM15298</strain>
    </source>
</reference>
<comment type="similarity">
    <text evidence="2">Belongs to the glycosyl hydrolase 10 (cellulase F) family.</text>
</comment>
<keyword evidence="7" id="KW-0119">Carbohydrate metabolism</keyword>
<evidence type="ECO:0000256" key="6">
    <source>
        <dbReference type="ARBA" id="ARBA00022801"/>
    </source>
</evidence>
<dbReference type="AlphaFoldDB" id="A0A100WCF2"/>
<evidence type="ECO:0000256" key="3">
    <source>
        <dbReference type="ARBA" id="ARBA00012590"/>
    </source>
</evidence>
<protein>
    <recommendedName>
        <fullName evidence="3">endo-1,4-beta-xylanase</fullName>
        <ecNumber evidence="3">3.2.1.8</ecNumber>
    </recommendedName>
</protein>
<dbReference type="SMART" id="SM00633">
    <property type="entry name" value="Glyco_10"/>
    <property type="match status" value="1"/>
</dbReference>
<dbReference type="PANTHER" id="PTHR31490:SF88">
    <property type="entry name" value="BETA-XYLANASE"/>
    <property type="match status" value="1"/>
</dbReference>
<name>A0A100WCF2_MYCCR</name>
<evidence type="ECO:0000256" key="5">
    <source>
        <dbReference type="ARBA" id="ARBA00022729"/>
    </source>
</evidence>
<comment type="catalytic activity">
    <reaction evidence="1">
        <text>Endohydrolysis of (1-&gt;4)-beta-D-xylosidic linkages in xylans.</text>
        <dbReference type="EC" id="3.2.1.8"/>
    </reaction>
</comment>
<evidence type="ECO:0000256" key="2">
    <source>
        <dbReference type="ARBA" id="ARBA00007495"/>
    </source>
</evidence>
<keyword evidence="13" id="KW-1185">Reference proteome</keyword>
<dbReference type="GO" id="GO:0045493">
    <property type="term" value="P:xylan catabolic process"/>
    <property type="evidence" value="ECO:0007669"/>
    <property type="project" value="UniProtKB-KW"/>
</dbReference>
<evidence type="ECO:0000313" key="12">
    <source>
        <dbReference type="EMBL" id="GAS95575.1"/>
    </source>
</evidence>
<reference evidence="13" key="2">
    <citation type="submission" date="2016-02" db="EMBL/GenBank/DDBJ databases">
        <title>Draft genome sequence of five rapidly growing Mycobacterium species.</title>
        <authorList>
            <person name="Katahira K."/>
            <person name="Gotou Y."/>
            <person name="Iida K."/>
            <person name="Ogura Y."/>
            <person name="Hayashi T."/>
        </authorList>
    </citation>
    <scope>NUCLEOTIDE SEQUENCE [LARGE SCALE GENOMIC DNA]</scope>
    <source>
        <strain evidence="13">JCM15298</strain>
    </source>
</reference>
<sequence>MEGSPLADLALARGKTFGTAYRSSYAAGDQCYQQVAVTEFGSLTTEIGTMMNTIQPAPGVFDFREADAVAQLAAQHHREFQIHSLIWDPLDQPQWQIVPTAVKELPPAQRHQLMLDSITTIMKRYAGKASTVTVVNEAFDQMGHLQPTTWWATTGSDQYIFDAFRAARLADPTAQLLYNDHSAETHSDKSNAIYDLVKRLHDTTVDVVIDGTPTTKPLIDGVGFQAHMLGGQGQQPSITDMAGNLQRFVDLGLTIRFTELDVRIPVVNGIADPADLVRQRQVYQTMTELCLHQPRCSGITFWGFTDRHSWITDYPDTFSGYGAATPTTTDYTRKPAWAGITDALTKP</sequence>
<accession>A0A100WCF2</accession>
<keyword evidence="5" id="KW-0732">Signal</keyword>
<dbReference type="InterPro" id="IPR017853">
    <property type="entry name" value="GH"/>
</dbReference>
<dbReference type="PROSITE" id="PS00591">
    <property type="entry name" value="GH10_1"/>
    <property type="match status" value="1"/>
</dbReference>
<dbReference type="Proteomes" id="UP000069443">
    <property type="component" value="Unassembled WGS sequence"/>
</dbReference>
<dbReference type="Pfam" id="PF00331">
    <property type="entry name" value="Glyco_hydro_10"/>
    <property type="match status" value="1"/>
</dbReference>
<evidence type="ECO:0000256" key="8">
    <source>
        <dbReference type="ARBA" id="ARBA00023295"/>
    </source>
</evidence>
<proteinExistence type="inferred from homology"/>
<gene>
    <name evidence="12" type="ORF">RMCC_2541</name>
</gene>